<evidence type="ECO:0000313" key="2">
    <source>
        <dbReference type="Proteomes" id="UP000670092"/>
    </source>
</evidence>
<accession>A0A8H8D8G3</accession>
<sequence>MVVLVEDNGGKRFSLGHLGWLPVLSFPVLRKLDELCSQLKVGEVAFCLSRRIPSWCLKFLYIYFNGKGPERRGHSILFISRPFSEPMNQIQGNLVLSNRKLYHITQTN</sequence>
<dbReference type="VEuPathDB" id="FungiDB:I7I52_03370"/>
<reference evidence="1 2" key="1">
    <citation type="submission" date="2021-01" db="EMBL/GenBank/DDBJ databases">
        <title>Chromosome-level genome assembly of a human fungal pathogen reveals clustering of transcriptionally co-regulated genes.</title>
        <authorList>
            <person name="Voorhies M."/>
            <person name="Cohen S."/>
            <person name="Shea T.P."/>
            <person name="Petrus S."/>
            <person name="Munoz J.F."/>
            <person name="Poplawski S."/>
            <person name="Goldman W.E."/>
            <person name="Michael T."/>
            <person name="Cuomo C.A."/>
            <person name="Sil A."/>
            <person name="Beyhan S."/>
        </authorList>
    </citation>
    <scope>NUCLEOTIDE SEQUENCE [LARGE SCALE GENOMIC DNA]</scope>
    <source>
        <strain evidence="1 2">G184AR</strain>
    </source>
</reference>
<name>A0A8H8D8G3_AJECA</name>
<organism evidence="1 2">
    <name type="scientific">Ajellomyces capsulatus</name>
    <name type="common">Darling's disease fungus</name>
    <name type="synonym">Histoplasma capsulatum</name>
    <dbReference type="NCBI Taxonomy" id="5037"/>
    <lineage>
        <taxon>Eukaryota</taxon>
        <taxon>Fungi</taxon>
        <taxon>Dikarya</taxon>
        <taxon>Ascomycota</taxon>
        <taxon>Pezizomycotina</taxon>
        <taxon>Eurotiomycetes</taxon>
        <taxon>Eurotiomycetidae</taxon>
        <taxon>Onygenales</taxon>
        <taxon>Ajellomycetaceae</taxon>
        <taxon>Histoplasma</taxon>
    </lineage>
</organism>
<evidence type="ECO:0000313" key="1">
    <source>
        <dbReference type="EMBL" id="KAG5304879.1"/>
    </source>
</evidence>
<dbReference type="Proteomes" id="UP000670092">
    <property type="component" value="Unassembled WGS sequence"/>
</dbReference>
<proteinExistence type="predicted"/>
<dbReference type="EMBL" id="JAEVHI010000001">
    <property type="protein sequence ID" value="KAG5304879.1"/>
    <property type="molecule type" value="Genomic_DNA"/>
</dbReference>
<comment type="caution">
    <text evidence="1">The sequence shown here is derived from an EMBL/GenBank/DDBJ whole genome shotgun (WGS) entry which is preliminary data.</text>
</comment>
<dbReference type="AlphaFoldDB" id="A0A8H8D8G3"/>
<gene>
    <name evidence="1" type="ORF">I7I52_03370</name>
</gene>
<protein>
    <submittedName>
        <fullName evidence="1">Uncharacterized protein</fullName>
    </submittedName>
</protein>